<dbReference type="PANTHER" id="PTHR24115:SF1008">
    <property type="entry name" value="KINESIN-LIKE PROTEIN SUBITO"/>
    <property type="match status" value="1"/>
</dbReference>
<keyword evidence="11" id="KW-1185">Reference proteome</keyword>
<dbReference type="SUPFAM" id="SSF52540">
    <property type="entry name" value="P-loop containing nucleoside triphosphate hydrolases"/>
    <property type="match status" value="1"/>
</dbReference>
<gene>
    <name evidence="10" type="ORF">WN55_10680</name>
</gene>
<comment type="caution">
    <text evidence="7">Lacks conserved residue(s) required for the propagation of feature annotation.</text>
</comment>
<keyword evidence="4" id="KW-0067">ATP-binding</keyword>
<dbReference type="InterPro" id="IPR027640">
    <property type="entry name" value="Kinesin-like_fam"/>
</dbReference>
<evidence type="ECO:0000256" key="7">
    <source>
        <dbReference type="PROSITE-ProRule" id="PRU00283"/>
    </source>
</evidence>
<evidence type="ECO:0000256" key="2">
    <source>
        <dbReference type="ARBA" id="ARBA00022701"/>
    </source>
</evidence>
<keyword evidence="2" id="KW-0493">Microtubule</keyword>
<evidence type="ECO:0000256" key="3">
    <source>
        <dbReference type="ARBA" id="ARBA00022741"/>
    </source>
</evidence>
<comment type="subcellular location">
    <subcellularLocation>
        <location evidence="1">Cytoplasm</location>
        <location evidence="1">Cytoskeleton</location>
    </subcellularLocation>
</comment>
<evidence type="ECO:0000256" key="6">
    <source>
        <dbReference type="ARBA" id="ARBA00023212"/>
    </source>
</evidence>
<evidence type="ECO:0000256" key="4">
    <source>
        <dbReference type="ARBA" id="ARBA00022840"/>
    </source>
</evidence>
<dbReference type="GO" id="GO:0008017">
    <property type="term" value="F:microtubule binding"/>
    <property type="evidence" value="ECO:0007669"/>
    <property type="project" value="InterPro"/>
</dbReference>
<keyword evidence="5" id="KW-0505">Motor protein</keyword>
<evidence type="ECO:0000256" key="5">
    <source>
        <dbReference type="ARBA" id="ARBA00023175"/>
    </source>
</evidence>
<dbReference type="GO" id="GO:0005634">
    <property type="term" value="C:nucleus"/>
    <property type="evidence" value="ECO:0007669"/>
    <property type="project" value="TreeGrafter"/>
</dbReference>
<dbReference type="Gene3D" id="3.40.850.10">
    <property type="entry name" value="Kinesin motor domain"/>
    <property type="match status" value="1"/>
</dbReference>
<name>A0A154PBA8_DUFNO</name>
<evidence type="ECO:0000256" key="8">
    <source>
        <dbReference type="SAM" id="Coils"/>
    </source>
</evidence>
<dbReference type="PRINTS" id="PR00380">
    <property type="entry name" value="KINESINHEAVY"/>
</dbReference>
<comment type="similarity">
    <text evidence="7">Belongs to the TRAFAC class myosin-kinesin ATPase superfamily. Kinesin family.</text>
</comment>
<dbReference type="InterPro" id="IPR027417">
    <property type="entry name" value="P-loop_NTPase"/>
</dbReference>
<dbReference type="Pfam" id="PF00225">
    <property type="entry name" value="Kinesin"/>
    <property type="match status" value="1"/>
</dbReference>
<evidence type="ECO:0000313" key="10">
    <source>
        <dbReference type="EMBL" id="KZC08480.1"/>
    </source>
</evidence>
<dbReference type="GO" id="GO:0005871">
    <property type="term" value="C:kinesin complex"/>
    <property type="evidence" value="ECO:0007669"/>
    <property type="project" value="TreeGrafter"/>
</dbReference>
<dbReference type="AlphaFoldDB" id="A0A154PBA8"/>
<dbReference type="EMBL" id="KQ434847">
    <property type="protein sequence ID" value="KZC08480.1"/>
    <property type="molecule type" value="Genomic_DNA"/>
</dbReference>
<dbReference type="InterPro" id="IPR001752">
    <property type="entry name" value="Kinesin_motor_dom"/>
</dbReference>
<dbReference type="STRING" id="178035.A0A154PBA8"/>
<dbReference type="PROSITE" id="PS50067">
    <property type="entry name" value="KINESIN_MOTOR_2"/>
    <property type="match status" value="1"/>
</dbReference>
<proteinExistence type="inferred from homology"/>
<evidence type="ECO:0000259" key="9">
    <source>
        <dbReference type="PROSITE" id="PS50067"/>
    </source>
</evidence>
<dbReference type="GO" id="GO:0005874">
    <property type="term" value="C:microtubule"/>
    <property type="evidence" value="ECO:0007669"/>
    <property type="project" value="UniProtKB-KW"/>
</dbReference>
<dbReference type="InterPro" id="IPR036961">
    <property type="entry name" value="Kinesin_motor_dom_sf"/>
</dbReference>
<sequence length="977" mass="111885">MYSVWLSIAEIYNDNVYDLLTVCDQERCALKMTTRKDGSTYVKGLKSVHVTTGLEACQLLISAQAKMTVATTEANTTSSRSHTIFVIRLLKYQKENTNNEVKVSTLTFCDVAGSGRFKSNKEDGAALTECRSIKNSLLVFGRCLKSIRYSYSCGDQAVGPFRESKLTRILQKALTGRENISFIITINIGDQFFSDTLGILNNSVIVRKLGSETKDSKRGYVSEATPRCPKSHLLSSIAETPEKTVSFEEYEAVKRRNEELYKEIDALKCERLLKLLETMESDKLNREIEIRDELANHYSKLIEEIEASWKKRAQEIEDENKDLLNKSVNQVKTFYKERIDNIRWNKKRKRCDSGDNEEALTIYDDLKTENALITSKVVVLKEMVRNLKIENEFLNAEKVKCNFELTLIKEELSALRGSMQNHFPRLFLNDQLEKVNFVKLVEELKLMFDDKTKNIEVLKTDLSVTKENNVRLVSDLSRKENELQNTLITLRDFEKKLSVITKHSESLDNQLRLSKKESQTNCSKLGLSSSPFVNNYFCSEDVSTVELTTQAHVDTKLDRYFNLDSNQTTKKMSLNISETDVTLRYSDSSVKEDSGIDSSCRSRRLTSVSDNLIREVKEQYTQTVEDNAGTLETQMEKFKVGYENLKTQYTRDKAYAAELSQREDIIIAMLNTAQPASTLKEGTNNCSTVNTKISSVQAEVKALRTEYFAEFISGIDKMQKEVDDLRSDITENSVKQQEEIERLKLHVVEKQREIDLFRKHRDTMMKRYERLVRHQRIEIDKKREKLSRLEKLFMPHNTRGHSKVVNRKLGKFKFYPLRGILKKDRSSIWMSHSVGGIVNEECLSLNSSCSIDQQLCELCPESQLSNKKETFDASSACKTEESSSTESSLGLNNSKAGVRQAQSEASDWSEVRCRCGIGFKDPGRRGRMSGWMKVRRMNARTELSCQPNKEHDYVNTSDSETDVTEYCTVGVNDHGLI</sequence>
<evidence type="ECO:0000256" key="1">
    <source>
        <dbReference type="ARBA" id="ARBA00004245"/>
    </source>
</evidence>
<dbReference type="PANTHER" id="PTHR24115">
    <property type="entry name" value="KINESIN-RELATED"/>
    <property type="match status" value="1"/>
</dbReference>
<dbReference type="SMART" id="SM00129">
    <property type="entry name" value="KISc"/>
    <property type="match status" value="1"/>
</dbReference>
<organism evidence="10 11">
    <name type="scientific">Dufourea novaeangliae</name>
    <name type="common">Sweat bee</name>
    <dbReference type="NCBI Taxonomy" id="178035"/>
    <lineage>
        <taxon>Eukaryota</taxon>
        <taxon>Metazoa</taxon>
        <taxon>Ecdysozoa</taxon>
        <taxon>Arthropoda</taxon>
        <taxon>Hexapoda</taxon>
        <taxon>Insecta</taxon>
        <taxon>Pterygota</taxon>
        <taxon>Neoptera</taxon>
        <taxon>Endopterygota</taxon>
        <taxon>Hymenoptera</taxon>
        <taxon>Apocrita</taxon>
        <taxon>Aculeata</taxon>
        <taxon>Apoidea</taxon>
        <taxon>Anthophila</taxon>
        <taxon>Halictidae</taxon>
        <taxon>Rophitinae</taxon>
        <taxon>Dufourea</taxon>
    </lineage>
</organism>
<protein>
    <submittedName>
        <fullName evidence="10">Kinesin-like protein subito</fullName>
    </submittedName>
</protein>
<evidence type="ECO:0000313" key="11">
    <source>
        <dbReference type="Proteomes" id="UP000076502"/>
    </source>
</evidence>
<feature type="coiled-coil region" evidence="8">
    <location>
        <begin position="715"/>
        <end position="792"/>
    </location>
</feature>
<dbReference type="GO" id="GO:0016887">
    <property type="term" value="F:ATP hydrolysis activity"/>
    <property type="evidence" value="ECO:0007669"/>
    <property type="project" value="TreeGrafter"/>
</dbReference>
<keyword evidence="8" id="KW-0175">Coiled coil</keyword>
<keyword evidence="3" id="KW-0547">Nucleotide-binding</keyword>
<dbReference type="GO" id="GO:0005524">
    <property type="term" value="F:ATP binding"/>
    <property type="evidence" value="ECO:0007669"/>
    <property type="project" value="UniProtKB-KW"/>
</dbReference>
<dbReference type="GO" id="GO:0007018">
    <property type="term" value="P:microtubule-based movement"/>
    <property type="evidence" value="ECO:0007669"/>
    <property type="project" value="InterPro"/>
</dbReference>
<dbReference type="Proteomes" id="UP000076502">
    <property type="component" value="Unassembled WGS sequence"/>
</dbReference>
<dbReference type="GO" id="GO:0003777">
    <property type="term" value="F:microtubule motor activity"/>
    <property type="evidence" value="ECO:0007669"/>
    <property type="project" value="InterPro"/>
</dbReference>
<keyword evidence="6" id="KW-0206">Cytoskeleton</keyword>
<dbReference type="OrthoDB" id="123929at2759"/>
<accession>A0A154PBA8</accession>
<keyword evidence="6" id="KW-0963">Cytoplasm</keyword>
<reference evidence="10 11" key="1">
    <citation type="submission" date="2015-07" db="EMBL/GenBank/DDBJ databases">
        <title>The genome of Dufourea novaeangliae.</title>
        <authorList>
            <person name="Pan H."/>
            <person name="Kapheim K."/>
        </authorList>
    </citation>
    <scope>NUCLEOTIDE SEQUENCE [LARGE SCALE GENOMIC DNA]</scope>
    <source>
        <strain evidence="10">0120121106</strain>
        <tissue evidence="10">Whole body</tissue>
    </source>
</reference>
<feature type="domain" description="Kinesin motor" evidence="9">
    <location>
        <begin position="1"/>
        <end position="209"/>
    </location>
</feature>